<evidence type="ECO:0000313" key="3">
    <source>
        <dbReference type="Proteomes" id="UP000753908"/>
    </source>
</evidence>
<dbReference type="EMBL" id="JAHHIF010000041">
    <property type="protein sequence ID" value="MBW4547437.1"/>
    <property type="molecule type" value="Genomic_DNA"/>
</dbReference>
<name>A0A951UBY7_9CYAN</name>
<feature type="region of interest" description="Disordered" evidence="1">
    <location>
        <begin position="468"/>
        <end position="541"/>
    </location>
</feature>
<feature type="region of interest" description="Disordered" evidence="1">
    <location>
        <begin position="615"/>
        <end position="634"/>
    </location>
</feature>
<protein>
    <submittedName>
        <fullName evidence="2">Uncharacterized protein</fullName>
    </submittedName>
</protein>
<proteinExistence type="predicted"/>
<sequence length="731" mass="81514">MVASAKKAALRRKSPPLPADPVGARFCNFFNHPWDFLVAPVPEPGEKTQWTTKNRYPLQPRNLWEMYLDPNMILGLRFGSETRYALIDIDHGSSYHPENNLENFQAVLGAAEKIGLCRNMFVRSSESGGLHIYFFLPEPVPTFGLACAMKFALLDEGLQLGSGQLEIFPNVKAYSEEKFTNYNGHRLPLQSDSYLLDADLQPITNDISHFLNVASMHTTKQDMEKLKEAIAVSRQKATFYNRSASSKKHEWKPHLESRIAQGWTGLAQTNDLLKDITCYGIVWKGLSSPALIDYVVETAINAPGYAKYCRHQQEIRHRAAEWVHTTEKNQFYTPYCSIPQRKATYSETYDEVTNSGGANNVVPFRNAINEERSAKAMERVKEAIAHLEATNTLPTTATARALTIAQTTKALFGTTVSKTTLHKPNYLPLWHPKYRKAGCVLDEKQKVSGDSTESKKADDTVSDFLIETPEASSLGDSQKNPTPPPYMKVYDALSAPDAPQGHQGAADFNPEQGGTGGDILDNSASSPASPTTQEVKAPTEFVAKPNKDFSLVGLRLKLTAKAREKAKWQAIDLAAQGRNLSPEQRKALEVRLSMQLFWESGESVLMEEAERWAEAQEEEAQEEEAASRDDLPHSDWMTMTDDEYNARFVENEPVLSFSDEVLSAPVPEVIPPSQIGDRAEVLVYDRRKLGGAVGVVVSLNENQCRLKFANDTYGDFAIEDVELVPNDRNSE</sequence>
<reference evidence="2" key="2">
    <citation type="journal article" date="2022" name="Microbiol. Resour. Announc.">
        <title>Metagenome Sequencing to Explore Phylogenomics of Terrestrial Cyanobacteria.</title>
        <authorList>
            <person name="Ward R.D."/>
            <person name="Stajich J.E."/>
            <person name="Johansen J.R."/>
            <person name="Huntemann M."/>
            <person name="Clum A."/>
            <person name="Foster B."/>
            <person name="Foster B."/>
            <person name="Roux S."/>
            <person name="Palaniappan K."/>
            <person name="Varghese N."/>
            <person name="Mukherjee S."/>
            <person name="Reddy T.B.K."/>
            <person name="Daum C."/>
            <person name="Copeland A."/>
            <person name="Chen I.A."/>
            <person name="Ivanova N.N."/>
            <person name="Kyrpides N.C."/>
            <person name="Shapiro N."/>
            <person name="Eloe-Fadrosh E.A."/>
            <person name="Pietrasiak N."/>
        </authorList>
    </citation>
    <scope>NUCLEOTIDE SEQUENCE</scope>
    <source>
        <strain evidence="2">CPER-KK1</strain>
    </source>
</reference>
<feature type="compositionally biased region" description="Polar residues" evidence="1">
    <location>
        <begin position="522"/>
        <end position="534"/>
    </location>
</feature>
<organism evidence="2 3">
    <name type="scientific">Symplocastrum torsivum CPER-KK1</name>
    <dbReference type="NCBI Taxonomy" id="450513"/>
    <lineage>
        <taxon>Bacteria</taxon>
        <taxon>Bacillati</taxon>
        <taxon>Cyanobacteriota</taxon>
        <taxon>Cyanophyceae</taxon>
        <taxon>Oscillatoriophycideae</taxon>
        <taxon>Oscillatoriales</taxon>
        <taxon>Microcoleaceae</taxon>
        <taxon>Symplocastrum</taxon>
    </lineage>
</organism>
<comment type="caution">
    <text evidence="2">The sequence shown here is derived from an EMBL/GenBank/DDBJ whole genome shotgun (WGS) entry which is preliminary data.</text>
</comment>
<gene>
    <name evidence="2" type="ORF">KME25_23795</name>
</gene>
<reference evidence="2" key="1">
    <citation type="submission" date="2021-05" db="EMBL/GenBank/DDBJ databases">
        <authorList>
            <person name="Pietrasiak N."/>
            <person name="Ward R."/>
            <person name="Stajich J.E."/>
            <person name="Kurbessoian T."/>
        </authorList>
    </citation>
    <scope>NUCLEOTIDE SEQUENCE</scope>
    <source>
        <strain evidence="2">CPER-KK1</strain>
    </source>
</reference>
<feature type="compositionally biased region" description="Acidic residues" evidence="1">
    <location>
        <begin position="615"/>
        <end position="624"/>
    </location>
</feature>
<evidence type="ECO:0000256" key="1">
    <source>
        <dbReference type="SAM" id="MobiDB-lite"/>
    </source>
</evidence>
<accession>A0A951UBY7</accession>
<feature type="compositionally biased region" description="Polar residues" evidence="1">
    <location>
        <begin position="470"/>
        <end position="480"/>
    </location>
</feature>
<dbReference type="Proteomes" id="UP000753908">
    <property type="component" value="Unassembled WGS sequence"/>
</dbReference>
<dbReference type="AlphaFoldDB" id="A0A951UBY7"/>
<evidence type="ECO:0000313" key="2">
    <source>
        <dbReference type="EMBL" id="MBW4547437.1"/>
    </source>
</evidence>